<dbReference type="RefSeq" id="WP_108115071.1">
    <property type="nucleotide sequence ID" value="NZ_QBKT01000005.1"/>
</dbReference>
<evidence type="ECO:0000313" key="2">
    <source>
        <dbReference type="EMBL" id="PTX60946.1"/>
    </source>
</evidence>
<reference evidence="2 3" key="1">
    <citation type="submission" date="2018-04" db="EMBL/GenBank/DDBJ databases">
        <title>Genomic Encyclopedia of Archaeal and Bacterial Type Strains, Phase II (KMG-II): from individual species to whole genera.</title>
        <authorList>
            <person name="Goeker M."/>
        </authorList>
    </citation>
    <scope>NUCLEOTIDE SEQUENCE [LARGE SCALE GENOMIC DNA]</scope>
    <source>
        <strain evidence="2 3">DSM 25731</strain>
    </source>
</reference>
<gene>
    <name evidence="2" type="ORF">C8N46_105102</name>
</gene>
<feature type="transmembrane region" description="Helical" evidence="1">
    <location>
        <begin position="44"/>
        <end position="66"/>
    </location>
</feature>
<accession>A0A2T6BY23</accession>
<evidence type="ECO:0000313" key="3">
    <source>
        <dbReference type="Proteomes" id="UP000244090"/>
    </source>
</evidence>
<feature type="transmembrane region" description="Helical" evidence="1">
    <location>
        <begin position="87"/>
        <end position="106"/>
    </location>
</feature>
<name>A0A2T6BY23_9FLAO</name>
<dbReference type="EMBL" id="QBKT01000005">
    <property type="protein sequence ID" value="PTX60946.1"/>
    <property type="molecule type" value="Genomic_DNA"/>
</dbReference>
<keyword evidence="3" id="KW-1185">Reference proteome</keyword>
<dbReference type="AlphaFoldDB" id="A0A2T6BY23"/>
<keyword evidence="1" id="KW-1133">Transmembrane helix</keyword>
<proteinExistence type="predicted"/>
<protein>
    <recommendedName>
        <fullName evidence="4">DUF3278 domain-containing protein</fullName>
    </recommendedName>
</protein>
<organism evidence="2 3">
    <name type="scientific">Kordia periserrulae</name>
    <dbReference type="NCBI Taxonomy" id="701523"/>
    <lineage>
        <taxon>Bacteria</taxon>
        <taxon>Pseudomonadati</taxon>
        <taxon>Bacteroidota</taxon>
        <taxon>Flavobacteriia</taxon>
        <taxon>Flavobacteriales</taxon>
        <taxon>Flavobacteriaceae</taxon>
        <taxon>Kordia</taxon>
    </lineage>
</organism>
<evidence type="ECO:0000256" key="1">
    <source>
        <dbReference type="SAM" id="Phobius"/>
    </source>
</evidence>
<comment type="caution">
    <text evidence="2">The sequence shown here is derived from an EMBL/GenBank/DDBJ whole genome shotgun (WGS) entry which is preliminary data.</text>
</comment>
<sequence length="153" mass="17876">MNNEKINAFFNDIVLNKFVLNFVPGLILFFTFSSFVNFSVSDGLLSLLIIVIFSWVLGMLLEMVFFKKVYHTRRTEKEANSNVNEHLNLLYGKLGISILIACLFWIDIEAIMNYFDRSYKDHTEAVFIVIKFLVVVLTGIFLYLHYLKSRIKD</sequence>
<keyword evidence="1" id="KW-0472">Membrane</keyword>
<feature type="transmembrane region" description="Helical" evidence="1">
    <location>
        <begin position="18"/>
        <end position="38"/>
    </location>
</feature>
<dbReference type="OrthoDB" id="9921297at2"/>
<keyword evidence="1" id="KW-0812">Transmembrane</keyword>
<dbReference type="Proteomes" id="UP000244090">
    <property type="component" value="Unassembled WGS sequence"/>
</dbReference>
<feature type="transmembrane region" description="Helical" evidence="1">
    <location>
        <begin position="126"/>
        <end position="147"/>
    </location>
</feature>
<evidence type="ECO:0008006" key="4">
    <source>
        <dbReference type="Google" id="ProtNLM"/>
    </source>
</evidence>